<dbReference type="InterPro" id="IPR011990">
    <property type="entry name" value="TPR-like_helical_dom_sf"/>
</dbReference>
<evidence type="ECO:0008006" key="4">
    <source>
        <dbReference type="Google" id="ProtNLM"/>
    </source>
</evidence>
<evidence type="ECO:0000256" key="1">
    <source>
        <dbReference type="SAM" id="Phobius"/>
    </source>
</evidence>
<dbReference type="Gene3D" id="1.25.40.10">
    <property type="entry name" value="Tetratricopeptide repeat domain"/>
    <property type="match status" value="1"/>
</dbReference>
<feature type="transmembrane region" description="Helical" evidence="1">
    <location>
        <begin position="36"/>
        <end position="58"/>
    </location>
</feature>
<comment type="caution">
    <text evidence="2">The sequence shown here is derived from an EMBL/GenBank/DDBJ whole genome shotgun (WGS) entry which is preliminary data.</text>
</comment>
<protein>
    <recommendedName>
        <fullName evidence="4">Tetratricopeptide repeat protein</fullName>
    </recommendedName>
</protein>
<feature type="transmembrane region" description="Helical" evidence="1">
    <location>
        <begin position="110"/>
        <end position="130"/>
    </location>
</feature>
<evidence type="ECO:0000313" key="2">
    <source>
        <dbReference type="EMBL" id="GAA2098227.1"/>
    </source>
</evidence>
<dbReference type="RefSeq" id="WP_344552461.1">
    <property type="nucleotide sequence ID" value="NZ_BAAANS010000017.1"/>
</dbReference>
<keyword evidence="1" id="KW-0472">Membrane</keyword>
<reference evidence="3" key="1">
    <citation type="journal article" date="2019" name="Int. J. Syst. Evol. Microbiol.">
        <title>The Global Catalogue of Microorganisms (GCM) 10K type strain sequencing project: providing services to taxonomists for standard genome sequencing and annotation.</title>
        <authorList>
            <consortium name="The Broad Institute Genomics Platform"/>
            <consortium name="The Broad Institute Genome Sequencing Center for Infectious Disease"/>
            <person name="Wu L."/>
            <person name="Ma J."/>
        </authorList>
    </citation>
    <scope>NUCLEOTIDE SEQUENCE [LARGE SCALE GENOMIC DNA]</scope>
    <source>
        <strain evidence="3">JCM 14559</strain>
    </source>
</reference>
<dbReference type="Proteomes" id="UP001500897">
    <property type="component" value="Unassembled WGS sequence"/>
</dbReference>
<accession>A0ABP5IE45</accession>
<keyword evidence="1" id="KW-1133">Transmembrane helix</keyword>
<dbReference type="EMBL" id="BAAANS010000017">
    <property type="protein sequence ID" value="GAA2098227.1"/>
    <property type="molecule type" value="Genomic_DNA"/>
</dbReference>
<name>A0ABP5IE45_9ACTN</name>
<dbReference type="SUPFAM" id="SSF48452">
    <property type="entry name" value="TPR-like"/>
    <property type="match status" value="1"/>
</dbReference>
<gene>
    <name evidence="2" type="ORF">GCM10009759_28970</name>
</gene>
<proteinExistence type="predicted"/>
<keyword evidence="1" id="KW-0812">Transmembrane</keyword>
<sequence>MKKKTRSAILLVAFLVSLVGAMLLSGFEYPPPYVALPAIYGGLIAGGLLTQSALTLLARPAGLVPTGYALGVGRATGVRRLGGVPLVLRSVPLPVLTCSRLLVPGPRGRAWAAVTAACLPAVLLGGWLLATTRGGWQLFGLMAAVLPLMELVLQSRFPGCPGWVVFRLPTASPAALAEAYASPGLLAAAPALLGGRPADAVAALAAAPEEGGLNVGVFRVRALLAVGAWEAALERAGRITPAAPVAHLDWVGGLAHAEALVCAADAGLLPPAEYLPRLAALDAVFEGRALRTPVRADLLRLRGEREAAVKAADRALRMQVDPLSAAGAECSLAAALFAVGRPEQAARALDRARRLYPGLARIALVERRASAVVLD</sequence>
<organism evidence="2 3">
    <name type="scientific">Kitasatospora saccharophila</name>
    <dbReference type="NCBI Taxonomy" id="407973"/>
    <lineage>
        <taxon>Bacteria</taxon>
        <taxon>Bacillati</taxon>
        <taxon>Actinomycetota</taxon>
        <taxon>Actinomycetes</taxon>
        <taxon>Kitasatosporales</taxon>
        <taxon>Streptomycetaceae</taxon>
        <taxon>Kitasatospora</taxon>
    </lineage>
</organism>
<keyword evidence="3" id="KW-1185">Reference proteome</keyword>
<evidence type="ECO:0000313" key="3">
    <source>
        <dbReference type="Proteomes" id="UP001500897"/>
    </source>
</evidence>